<evidence type="ECO:0000256" key="4">
    <source>
        <dbReference type="PIRSR" id="PIRSR603782-2"/>
    </source>
</evidence>
<evidence type="ECO:0000313" key="8">
    <source>
        <dbReference type="Proteomes" id="UP000008917"/>
    </source>
</evidence>
<feature type="chain" id="PRO_5003213545" evidence="5">
    <location>
        <begin position="28"/>
        <end position="201"/>
    </location>
</feature>
<dbReference type="SUPFAM" id="SSF52833">
    <property type="entry name" value="Thioredoxin-like"/>
    <property type="match status" value="1"/>
</dbReference>
<dbReference type="Pfam" id="PF02630">
    <property type="entry name" value="SCO1-SenC"/>
    <property type="match status" value="1"/>
</dbReference>
<evidence type="ECO:0000256" key="2">
    <source>
        <dbReference type="ARBA" id="ARBA00023008"/>
    </source>
</evidence>
<reference evidence="8" key="1">
    <citation type="submission" date="2010-12" db="EMBL/GenBank/DDBJ databases">
        <title>Complete sequence of Variovorax paradoxus EPS.</title>
        <authorList>
            <consortium name="US DOE Joint Genome Institute"/>
            <person name="Lucas S."/>
            <person name="Copeland A."/>
            <person name="Lapidus A."/>
            <person name="Cheng J.-F."/>
            <person name="Goodwin L."/>
            <person name="Pitluck S."/>
            <person name="Teshima H."/>
            <person name="Detter J.C."/>
            <person name="Han C."/>
            <person name="Tapia R."/>
            <person name="Land M."/>
            <person name="Hauser L."/>
            <person name="Kyrpides N."/>
            <person name="Ivanova N."/>
            <person name="Ovchinnikova G."/>
            <person name="Orwin P."/>
            <person name="Han J.-I.G."/>
            <person name="Woyke T."/>
        </authorList>
    </citation>
    <scope>NUCLEOTIDE SEQUENCE [LARGE SCALE GENOMIC DNA]</scope>
    <source>
        <strain evidence="8">EPS</strain>
    </source>
</reference>
<dbReference type="InterPro" id="IPR013766">
    <property type="entry name" value="Thioredoxin_domain"/>
</dbReference>
<dbReference type="InterPro" id="IPR036249">
    <property type="entry name" value="Thioredoxin-like_sf"/>
</dbReference>
<feature type="binding site" evidence="3">
    <location>
        <position position="165"/>
    </location>
    <ligand>
        <name>Cu cation</name>
        <dbReference type="ChEBI" id="CHEBI:23378"/>
    </ligand>
</feature>
<dbReference type="KEGG" id="vpe:Varpa_5043"/>
<dbReference type="OrthoDB" id="9790194at2"/>
<gene>
    <name evidence="7" type="ordered locus">Varpa_5043</name>
</gene>
<feature type="binding site" evidence="3">
    <location>
        <position position="80"/>
    </location>
    <ligand>
        <name>Cu cation</name>
        <dbReference type="ChEBI" id="CHEBI:23378"/>
    </ligand>
</feature>
<keyword evidence="4" id="KW-1015">Disulfide bond</keyword>
<dbReference type="EMBL" id="CP002417">
    <property type="protein sequence ID" value="ADU39203.1"/>
    <property type="molecule type" value="Genomic_DNA"/>
</dbReference>
<dbReference type="GO" id="GO:0046872">
    <property type="term" value="F:metal ion binding"/>
    <property type="evidence" value="ECO:0007669"/>
    <property type="project" value="UniProtKB-KW"/>
</dbReference>
<feature type="signal peptide" evidence="5">
    <location>
        <begin position="1"/>
        <end position="27"/>
    </location>
</feature>
<feature type="binding site" evidence="3">
    <location>
        <position position="76"/>
    </location>
    <ligand>
        <name>Cu cation</name>
        <dbReference type="ChEBI" id="CHEBI:23378"/>
    </ligand>
</feature>
<dbReference type="Proteomes" id="UP000008917">
    <property type="component" value="Chromosome"/>
</dbReference>
<feature type="disulfide bond" description="Redox-active" evidence="4">
    <location>
        <begin position="76"/>
        <end position="80"/>
    </location>
</feature>
<dbReference type="Gene3D" id="3.40.30.10">
    <property type="entry name" value="Glutaredoxin"/>
    <property type="match status" value="1"/>
</dbReference>
<dbReference type="STRING" id="595537.Varpa_5043"/>
<dbReference type="HOGENOM" id="CLU_050131_3_0_4"/>
<keyword evidence="5" id="KW-0732">Signal</keyword>
<keyword evidence="3" id="KW-0479">Metal-binding</keyword>
<sequence>MNKRNALQLIAGSMAMAALGMGLSACSEPKQSFNAVDITGADYAKDFSLKDADGKVRTMADFKGKAVVLFFGYAQCPDVCPTTMTEMAQVKQQLGKDGDKLQVLFVTVDPARDTPEVMKAYMGAFDPNFVALIPTPDELAATAKDFKVYYKKVDGKTPTSYSMDHSAASFIYDPQGRLRLYARYGAGVPSMVSDLKTLLGS</sequence>
<accession>E6V364</accession>
<dbReference type="PANTHER" id="PTHR12151:SF25">
    <property type="entry name" value="LINALOOL DEHYDRATASE_ISOMERASE DOMAIN-CONTAINING PROTEIN"/>
    <property type="match status" value="1"/>
</dbReference>
<name>E6V364_VARPE</name>
<dbReference type="AlphaFoldDB" id="E6V364"/>
<dbReference type="PANTHER" id="PTHR12151">
    <property type="entry name" value="ELECTRON TRANSPORT PROTIN SCO1/SENC FAMILY MEMBER"/>
    <property type="match status" value="1"/>
</dbReference>
<comment type="similarity">
    <text evidence="1">Belongs to the SCO1/2 family.</text>
</comment>
<protein>
    <submittedName>
        <fullName evidence="7">Electron transport protein SCO1/SenC</fullName>
    </submittedName>
</protein>
<keyword evidence="2 3" id="KW-0186">Copper</keyword>
<dbReference type="RefSeq" id="WP_013543411.1">
    <property type="nucleotide sequence ID" value="NC_014931.1"/>
</dbReference>
<dbReference type="FunFam" id="3.40.30.10:FF:000013">
    <property type="entry name" value="Blast:Protein SCO1 homolog, mitochondrial"/>
    <property type="match status" value="1"/>
</dbReference>
<dbReference type="PROSITE" id="PS51257">
    <property type="entry name" value="PROKAR_LIPOPROTEIN"/>
    <property type="match status" value="1"/>
</dbReference>
<dbReference type="InterPro" id="IPR003782">
    <property type="entry name" value="SCO1/SenC"/>
</dbReference>
<dbReference type="eggNOG" id="COG1999">
    <property type="taxonomic scope" value="Bacteria"/>
</dbReference>
<dbReference type="CDD" id="cd02968">
    <property type="entry name" value="SCO"/>
    <property type="match status" value="1"/>
</dbReference>
<proteinExistence type="inferred from homology"/>
<evidence type="ECO:0000256" key="1">
    <source>
        <dbReference type="ARBA" id="ARBA00010996"/>
    </source>
</evidence>
<feature type="domain" description="Thioredoxin" evidence="6">
    <location>
        <begin position="38"/>
        <end position="200"/>
    </location>
</feature>
<evidence type="ECO:0000313" key="7">
    <source>
        <dbReference type="EMBL" id="ADU39203.1"/>
    </source>
</evidence>
<evidence type="ECO:0000256" key="5">
    <source>
        <dbReference type="SAM" id="SignalP"/>
    </source>
</evidence>
<reference evidence="7 8" key="2">
    <citation type="journal article" date="2013" name="Genome Announc.">
        <title>Genome of the Root-Associated Plant Growth-Promoting Bacterium Variovorax paradoxus Strain EPS.</title>
        <authorList>
            <person name="Han J.I."/>
            <person name="Spain J.C."/>
            <person name="Leadbetter J.R."/>
            <person name="Ovchinnikova G."/>
            <person name="Goodwin L.A."/>
            <person name="Han C.S."/>
            <person name="Woyke T."/>
            <person name="Davenport K.W."/>
            <person name="Orwin P.M."/>
        </authorList>
    </citation>
    <scope>NUCLEOTIDE SEQUENCE [LARGE SCALE GENOMIC DNA]</scope>
    <source>
        <strain evidence="7 8">EPS</strain>
    </source>
</reference>
<evidence type="ECO:0000259" key="6">
    <source>
        <dbReference type="PROSITE" id="PS51352"/>
    </source>
</evidence>
<dbReference type="PROSITE" id="PS51352">
    <property type="entry name" value="THIOREDOXIN_2"/>
    <property type="match status" value="1"/>
</dbReference>
<organism evidence="7 8">
    <name type="scientific">Variovorax paradoxus (strain EPS)</name>
    <dbReference type="NCBI Taxonomy" id="595537"/>
    <lineage>
        <taxon>Bacteria</taxon>
        <taxon>Pseudomonadati</taxon>
        <taxon>Pseudomonadota</taxon>
        <taxon>Betaproteobacteria</taxon>
        <taxon>Burkholderiales</taxon>
        <taxon>Comamonadaceae</taxon>
        <taxon>Variovorax</taxon>
    </lineage>
</organism>
<evidence type="ECO:0000256" key="3">
    <source>
        <dbReference type="PIRSR" id="PIRSR603782-1"/>
    </source>
</evidence>